<feature type="domain" description="PAS" evidence="10">
    <location>
        <begin position="138"/>
        <end position="209"/>
    </location>
</feature>
<proteinExistence type="inferred from homology"/>
<keyword evidence="3" id="KW-1133">Transmembrane helix</keyword>
<protein>
    <recommendedName>
        <fullName evidence="14">Methyl-accepting chemotaxis sensory transducer with Pas/Pac sensor</fullName>
    </recommendedName>
</protein>
<feature type="region of interest" description="Disordered" evidence="8">
    <location>
        <begin position="1"/>
        <end position="26"/>
    </location>
</feature>
<feature type="domain" description="Methyl-accepting transducer" evidence="9">
    <location>
        <begin position="381"/>
        <end position="472"/>
    </location>
</feature>
<evidence type="ECO:0000313" key="12">
    <source>
        <dbReference type="EMBL" id="GGY67291.1"/>
    </source>
</evidence>
<dbReference type="PANTHER" id="PTHR32089">
    <property type="entry name" value="METHYL-ACCEPTING CHEMOTAXIS PROTEIN MCPB"/>
    <property type="match status" value="1"/>
</dbReference>
<evidence type="ECO:0000256" key="4">
    <source>
        <dbReference type="ARBA" id="ARBA00023136"/>
    </source>
</evidence>
<dbReference type="Proteomes" id="UP000601597">
    <property type="component" value="Unassembled WGS sequence"/>
</dbReference>
<dbReference type="PROSITE" id="PS50111">
    <property type="entry name" value="CHEMOTAXIS_TRANSDUC_2"/>
    <property type="match status" value="1"/>
</dbReference>
<dbReference type="PRINTS" id="PR00260">
    <property type="entry name" value="CHEMTRNSDUCR"/>
</dbReference>
<dbReference type="SMART" id="SM00086">
    <property type="entry name" value="PAC"/>
    <property type="match status" value="2"/>
</dbReference>
<dbReference type="Pfam" id="PF13426">
    <property type="entry name" value="PAS_9"/>
    <property type="match status" value="2"/>
</dbReference>
<evidence type="ECO:0008006" key="14">
    <source>
        <dbReference type="Google" id="ProtNLM"/>
    </source>
</evidence>
<dbReference type="CDD" id="cd00130">
    <property type="entry name" value="PAS"/>
    <property type="match status" value="2"/>
</dbReference>
<evidence type="ECO:0000256" key="8">
    <source>
        <dbReference type="SAM" id="MobiDB-lite"/>
    </source>
</evidence>
<feature type="domain" description="PAC" evidence="11">
    <location>
        <begin position="210"/>
        <end position="264"/>
    </location>
</feature>
<dbReference type="Pfam" id="PF00015">
    <property type="entry name" value="MCPsignal"/>
    <property type="match status" value="1"/>
</dbReference>
<evidence type="ECO:0000256" key="5">
    <source>
        <dbReference type="ARBA" id="ARBA00023224"/>
    </source>
</evidence>
<organism evidence="12 13">
    <name type="scientific">Marinobacter zhanjiangensis</name>
    <dbReference type="NCBI Taxonomy" id="578215"/>
    <lineage>
        <taxon>Bacteria</taxon>
        <taxon>Pseudomonadati</taxon>
        <taxon>Pseudomonadota</taxon>
        <taxon>Gammaproteobacteria</taxon>
        <taxon>Pseudomonadales</taxon>
        <taxon>Marinobacteraceae</taxon>
        <taxon>Marinobacter</taxon>
    </lineage>
</organism>
<dbReference type="InterPro" id="IPR000014">
    <property type="entry name" value="PAS"/>
</dbReference>
<dbReference type="SUPFAM" id="SSF55785">
    <property type="entry name" value="PYP-like sensor domain (PAS domain)"/>
    <property type="match status" value="3"/>
</dbReference>
<dbReference type="NCBIfam" id="TIGR00229">
    <property type="entry name" value="sensory_box"/>
    <property type="match status" value="2"/>
</dbReference>
<dbReference type="SMART" id="SM00283">
    <property type="entry name" value="MA"/>
    <property type="match status" value="1"/>
</dbReference>
<evidence type="ECO:0000256" key="7">
    <source>
        <dbReference type="PROSITE-ProRule" id="PRU00284"/>
    </source>
</evidence>
<evidence type="ECO:0000259" key="9">
    <source>
        <dbReference type="PROSITE" id="PS50111"/>
    </source>
</evidence>
<dbReference type="EMBL" id="BMXV01000002">
    <property type="protein sequence ID" value="GGY67291.1"/>
    <property type="molecule type" value="Genomic_DNA"/>
</dbReference>
<feature type="domain" description="PAC" evidence="11">
    <location>
        <begin position="328"/>
        <end position="381"/>
    </location>
</feature>
<dbReference type="InterPro" id="IPR004089">
    <property type="entry name" value="MCPsignal_dom"/>
</dbReference>
<evidence type="ECO:0000256" key="1">
    <source>
        <dbReference type="ARBA" id="ARBA00004370"/>
    </source>
</evidence>
<evidence type="ECO:0000256" key="2">
    <source>
        <dbReference type="ARBA" id="ARBA00022692"/>
    </source>
</evidence>
<comment type="subcellular location">
    <subcellularLocation>
        <location evidence="1">Membrane</location>
    </subcellularLocation>
</comment>
<dbReference type="PROSITE" id="PS50112">
    <property type="entry name" value="PAS"/>
    <property type="match status" value="1"/>
</dbReference>
<keyword evidence="2" id="KW-0812">Transmembrane</keyword>
<dbReference type="InterPro" id="IPR035965">
    <property type="entry name" value="PAS-like_dom_sf"/>
</dbReference>
<evidence type="ECO:0000259" key="11">
    <source>
        <dbReference type="PROSITE" id="PS50113"/>
    </source>
</evidence>
<evidence type="ECO:0000256" key="6">
    <source>
        <dbReference type="ARBA" id="ARBA00029447"/>
    </source>
</evidence>
<evidence type="ECO:0000313" key="13">
    <source>
        <dbReference type="Proteomes" id="UP000601597"/>
    </source>
</evidence>
<dbReference type="InterPro" id="IPR004090">
    <property type="entry name" value="Chemotax_Me-accpt_rcpt"/>
</dbReference>
<dbReference type="PROSITE" id="PS50113">
    <property type="entry name" value="PAC"/>
    <property type="match status" value="2"/>
</dbReference>
<evidence type="ECO:0000259" key="10">
    <source>
        <dbReference type="PROSITE" id="PS50112"/>
    </source>
</evidence>
<comment type="caution">
    <text evidence="12">The sequence shown here is derived from an EMBL/GenBank/DDBJ whole genome shotgun (WGS) entry which is preliminary data.</text>
</comment>
<name>A0ABQ3AUR4_9GAMM</name>
<gene>
    <name evidence="12" type="ORF">GCM10007071_12860</name>
</gene>
<keyword evidence="5 7" id="KW-0807">Transducer</keyword>
<dbReference type="InterPro" id="IPR001610">
    <property type="entry name" value="PAC"/>
</dbReference>
<accession>A0ABQ3AUR4</accession>
<comment type="similarity">
    <text evidence="6">Belongs to the methyl-accepting chemotaxis (MCP) protein family.</text>
</comment>
<dbReference type="PANTHER" id="PTHR32089:SF41">
    <property type="entry name" value="METHYL-ACCEPTING CHEMOTAXIS PROTEIN"/>
    <property type="match status" value="1"/>
</dbReference>
<dbReference type="SUPFAM" id="SSF58104">
    <property type="entry name" value="Methyl-accepting chemotaxis protein (MCP) signaling domain"/>
    <property type="match status" value="1"/>
</dbReference>
<reference evidence="13" key="1">
    <citation type="journal article" date="2019" name="Int. J. Syst. Evol. Microbiol.">
        <title>The Global Catalogue of Microorganisms (GCM) 10K type strain sequencing project: providing services to taxonomists for standard genome sequencing and annotation.</title>
        <authorList>
            <consortium name="The Broad Institute Genomics Platform"/>
            <consortium name="The Broad Institute Genome Sequencing Center for Infectious Disease"/>
            <person name="Wu L."/>
            <person name="Ma J."/>
        </authorList>
    </citation>
    <scope>NUCLEOTIDE SEQUENCE [LARGE SCALE GENOMIC DNA]</scope>
    <source>
        <strain evidence="13">KCTC 22280</strain>
    </source>
</reference>
<keyword evidence="4" id="KW-0472">Membrane</keyword>
<dbReference type="InterPro" id="IPR000700">
    <property type="entry name" value="PAS-assoc_C"/>
</dbReference>
<keyword evidence="13" id="KW-1185">Reference proteome</keyword>
<evidence type="ECO:0000256" key="3">
    <source>
        <dbReference type="ARBA" id="ARBA00022989"/>
    </source>
</evidence>
<dbReference type="SMART" id="SM00091">
    <property type="entry name" value="PAS"/>
    <property type="match status" value="2"/>
</dbReference>
<dbReference type="Gene3D" id="3.30.450.20">
    <property type="entry name" value="PAS domain"/>
    <property type="match status" value="2"/>
</dbReference>
<dbReference type="Gene3D" id="6.10.250.3200">
    <property type="match status" value="1"/>
</dbReference>
<sequence>MSGWFTRNKAKTENNERIQNTPEEVSPSDRIRRLEEFLTEVSEPFVTLDSDDNVVLVNAPMKKRFGAGIDSVSGRPVASVFGADLAGQLVTEGDHSLTDKQGREWPCRVTQLLSKLDGQSFRTLILHDLSGRPTPDPEDELLAAAARVTSNAVVITDPDGNAVYVNRGFEDLAGYTLEEVKGTKPGDRLQGADTSEETRRRIRQQLNARQPFYDEILNYHRNGDPYWISLAINPIFNKAGKLTNFVALEADVTETKENGLANARRFEAIGRTAAIAEWDTNGKLISANHYLVERLGFDSEQDLLKGQMTLPQITSADNFKQILAGQDQKNVVRMETKTQGEPVWFELSSCAIRNFANEVRLVVSFGVDITDKRLAAQVTDEEMSQVLASGKEISNIIKVINAIADQTNLLALNAAIEAARAGDSGRGFAVVADEVRKLAQRSSDSAGEISELVAATNQRIERLSESLKHLND</sequence>